<evidence type="ECO:0000259" key="12">
    <source>
        <dbReference type="Pfam" id="PF02558"/>
    </source>
</evidence>
<accession>A0A2T4ZBI3</accession>
<evidence type="ECO:0000256" key="6">
    <source>
        <dbReference type="ARBA" id="ARBA00022655"/>
    </source>
</evidence>
<dbReference type="SUPFAM" id="SSF48179">
    <property type="entry name" value="6-phosphogluconate dehydrogenase C-terminal domain-like"/>
    <property type="match status" value="1"/>
</dbReference>
<organism evidence="14 15">
    <name type="scientific">Desmospora activa DSM 45169</name>
    <dbReference type="NCBI Taxonomy" id="1121389"/>
    <lineage>
        <taxon>Bacteria</taxon>
        <taxon>Bacillati</taxon>
        <taxon>Bacillota</taxon>
        <taxon>Bacilli</taxon>
        <taxon>Bacillales</taxon>
        <taxon>Thermoactinomycetaceae</taxon>
        <taxon>Desmospora</taxon>
    </lineage>
</organism>
<comment type="caution">
    <text evidence="14">The sequence shown here is derived from an EMBL/GenBank/DDBJ whole genome shotgun (WGS) entry which is preliminary data.</text>
</comment>
<dbReference type="PANTHER" id="PTHR43765">
    <property type="entry name" value="2-DEHYDROPANTOATE 2-REDUCTASE-RELATED"/>
    <property type="match status" value="1"/>
</dbReference>
<evidence type="ECO:0000313" key="14">
    <source>
        <dbReference type="EMBL" id="PTM59235.1"/>
    </source>
</evidence>
<reference evidence="14 15" key="1">
    <citation type="submission" date="2018-04" db="EMBL/GenBank/DDBJ databases">
        <title>Genomic Encyclopedia of Archaeal and Bacterial Type Strains, Phase II (KMG-II): from individual species to whole genera.</title>
        <authorList>
            <person name="Goeker M."/>
        </authorList>
    </citation>
    <scope>NUCLEOTIDE SEQUENCE [LARGE SCALE GENOMIC DNA]</scope>
    <source>
        <strain evidence="14 15">DSM 45169</strain>
    </source>
</reference>
<evidence type="ECO:0000256" key="9">
    <source>
        <dbReference type="ARBA" id="ARBA00032024"/>
    </source>
</evidence>
<dbReference type="InterPro" id="IPR008927">
    <property type="entry name" value="6-PGluconate_DH-like_C_sf"/>
</dbReference>
<evidence type="ECO:0000256" key="4">
    <source>
        <dbReference type="ARBA" id="ARBA00013014"/>
    </source>
</evidence>
<dbReference type="Proteomes" id="UP000241639">
    <property type="component" value="Unassembled WGS sequence"/>
</dbReference>
<keyword evidence="6 11" id="KW-0566">Pantothenate biosynthesis</keyword>
<dbReference type="GO" id="GO:0015940">
    <property type="term" value="P:pantothenate biosynthetic process"/>
    <property type="evidence" value="ECO:0007669"/>
    <property type="project" value="UniProtKB-UniPathway"/>
</dbReference>
<feature type="domain" description="Ketopantoate reductase C-terminal" evidence="13">
    <location>
        <begin position="175"/>
        <end position="295"/>
    </location>
</feature>
<dbReference type="FunFam" id="1.10.1040.10:FF:000017">
    <property type="entry name" value="2-dehydropantoate 2-reductase"/>
    <property type="match status" value="1"/>
</dbReference>
<dbReference type="Gene3D" id="3.40.50.720">
    <property type="entry name" value="NAD(P)-binding Rossmann-like Domain"/>
    <property type="match status" value="1"/>
</dbReference>
<dbReference type="InterPro" id="IPR013328">
    <property type="entry name" value="6PGD_dom2"/>
</dbReference>
<sequence>MRVMIWGGGALGLLWTHRLRQWGAEPVLVVRRMQQRECIRQEGILLTDRQGGVHRGRVDVYTMEEKLPAVDWVWVMVKQTALDAVLDRLDSILNSRTEVWLWQNGWHPRWPLSGGAGAWWNVVTTEGALKINENQVQHTGEGLIWVGSLLAQPKKWPELERLPGLEQAIEYDDRIRDRIWTKLALNCVINPLTAIWRVPNGKLPAHKEFPLLAEGLIKEATAAAQIEGVKLSVAALSRQVRAVCKRTAANRSSMLQDVETGRITEIDYINGAIVRTGEKAGVEFPFNREMVKRVQHLTPF</sequence>
<dbReference type="AlphaFoldDB" id="A0A2T4ZBI3"/>
<dbReference type="OrthoDB" id="9800163at2"/>
<evidence type="ECO:0000256" key="1">
    <source>
        <dbReference type="ARBA" id="ARBA00002919"/>
    </source>
</evidence>
<dbReference type="InterPro" id="IPR013752">
    <property type="entry name" value="KPA_reductase"/>
</dbReference>
<protein>
    <recommendedName>
        <fullName evidence="5 11">2-dehydropantoate 2-reductase</fullName>
        <ecNumber evidence="4 11">1.1.1.169</ecNumber>
    </recommendedName>
    <alternativeName>
        <fullName evidence="9 11">Ketopantoate reductase</fullName>
    </alternativeName>
</protein>
<dbReference type="GO" id="GO:0005737">
    <property type="term" value="C:cytoplasm"/>
    <property type="evidence" value="ECO:0007669"/>
    <property type="project" value="TreeGrafter"/>
</dbReference>
<dbReference type="UniPathway" id="UPA00028">
    <property type="reaction ID" value="UER00004"/>
</dbReference>
<evidence type="ECO:0000313" key="15">
    <source>
        <dbReference type="Proteomes" id="UP000241639"/>
    </source>
</evidence>
<dbReference type="EC" id="1.1.1.169" evidence="4 11"/>
<evidence type="ECO:0000256" key="2">
    <source>
        <dbReference type="ARBA" id="ARBA00004994"/>
    </source>
</evidence>
<evidence type="ECO:0000256" key="7">
    <source>
        <dbReference type="ARBA" id="ARBA00022857"/>
    </source>
</evidence>
<dbReference type="Pfam" id="PF02558">
    <property type="entry name" value="ApbA"/>
    <property type="match status" value="1"/>
</dbReference>
<evidence type="ECO:0000256" key="11">
    <source>
        <dbReference type="RuleBase" id="RU362068"/>
    </source>
</evidence>
<evidence type="ECO:0000256" key="10">
    <source>
        <dbReference type="ARBA" id="ARBA00048793"/>
    </source>
</evidence>
<comment type="similarity">
    <text evidence="3 11">Belongs to the ketopantoate reductase family.</text>
</comment>
<dbReference type="PANTHER" id="PTHR43765:SF2">
    <property type="entry name" value="2-DEHYDROPANTOATE 2-REDUCTASE"/>
    <property type="match status" value="1"/>
</dbReference>
<keyword evidence="8 11" id="KW-0560">Oxidoreductase</keyword>
<dbReference type="GO" id="GO:0050661">
    <property type="term" value="F:NADP binding"/>
    <property type="evidence" value="ECO:0007669"/>
    <property type="project" value="TreeGrafter"/>
</dbReference>
<comment type="pathway">
    <text evidence="2 11">Cofactor biosynthesis; (R)-pantothenate biosynthesis; (R)-pantoate from 3-methyl-2-oxobutanoate: step 2/2.</text>
</comment>
<evidence type="ECO:0000256" key="5">
    <source>
        <dbReference type="ARBA" id="ARBA00019465"/>
    </source>
</evidence>
<dbReference type="InterPro" id="IPR050838">
    <property type="entry name" value="Ketopantoate_reductase"/>
</dbReference>
<dbReference type="InterPro" id="IPR003710">
    <property type="entry name" value="ApbA"/>
</dbReference>
<dbReference type="NCBIfam" id="TIGR00745">
    <property type="entry name" value="apbA_panE"/>
    <property type="match status" value="1"/>
</dbReference>
<evidence type="ECO:0000259" key="13">
    <source>
        <dbReference type="Pfam" id="PF08546"/>
    </source>
</evidence>
<dbReference type="SUPFAM" id="SSF51735">
    <property type="entry name" value="NAD(P)-binding Rossmann-fold domains"/>
    <property type="match status" value="1"/>
</dbReference>
<gene>
    <name evidence="14" type="ORF">C8J48_1839</name>
</gene>
<keyword evidence="15" id="KW-1185">Reference proteome</keyword>
<dbReference type="Pfam" id="PF08546">
    <property type="entry name" value="ApbA_C"/>
    <property type="match status" value="1"/>
</dbReference>
<feature type="domain" description="Ketopantoate reductase N-terminal" evidence="12">
    <location>
        <begin position="3"/>
        <end position="148"/>
    </location>
</feature>
<evidence type="ECO:0000256" key="3">
    <source>
        <dbReference type="ARBA" id="ARBA00007870"/>
    </source>
</evidence>
<comment type="catalytic activity">
    <reaction evidence="10 11">
        <text>(R)-pantoate + NADP(+) = 2-dehydropantoate + NADPH + H(+)</text>
        <dbReference type="Rhea" id="RHEA:16233"/>
        <dbReference type="ChEBI" id="CHEBI:11561"/>
        <dbReference type="ChEBI" id="CHEBI:15378"/>
        <dbReference type="ChEBI" id="CHEBI:15980"/>
        <dbReference type="ChEBI" id="CHEBI:57783"/>
        <dbReference type="ChEBI" id="CHEBI:58349"/>
        <dbReference type="EC" id="1.1.1.169"/>
    </reaction>
</comment>
<dbReference type="GO" id="GO:0008677">
    <property type="term" value="F:2-dehydropantoate 2-reductase activity"/>
    <property type="evidence" value="ECO:0007669"/>
    <property type="project" value="UniProtKB-EC"/>
</dbReference>
<dbReference type="Gene3D" id="1.10.1040.10">
    <property type="entry name" value="N-(1-d-carboxylethyl)-l-norvaline Dehydrogenase, domain 2"/>
    <property type="match status" value="1"/>
</dbReference>
<dbReference type="RefSeq" id="WP_107726054.1">
    <property type="nucleotide sequence ID" value="NZ_PZZP01000001.1"/>
</dbReference>
<proteinExistence type="inferred from homology"/>
<keyword evidence="7 11" id="KW-0521">NADP</keyword>
<name>A0A2T4ZBI3_9BACL</name>
<evidence type="ECO:0000256" key="8">
    <source>
        <dbReference type="ARBA" id="ARBA00023002"/>
    </source>
</evidence>
<dbReference type="EMBL" id="PZZP01000001">
    <property type="protein sequence ID" value="PTM59235.1"/>
    <property type="molecule type" value="Genomic_DNA"/>
</dbReference>
<dbReference type="InterPro" id="IPR013332">
    <property type="entry name" value="KPR_N"/>
</dbReference>
<dbReference type="InterPro" id="IPR036291">
    <property type="entry name" value="NAD(P)-bd_dom_sf"/>
</dbReference>
<comment type="function">
    <text evidence="1 11">Catalyzes the NADPH-dependent reduction of ketopantoate into pantoic acid.</text>
</comment>